<dbReference type="GeneID" id="10276424"/>
<accession>F0T6M2</accession>
<dbReference type="eggNOG" id="arCOG10162">
    <property type="taxonomic scope" value="Archaea"/>
</dbReference>
<proteinExistence type="predicted"/>
<protein>
    <submittedName>
        <fullName evidence="2">Uncharacterized protein</fullName>
    </submittedName>
</protein>
<keyword evidence="1" id="KW-0812">Transmembrane</keyword>
<feature type="transmembrane region" description="Helical" evidence="1">
    <location>
        <begin position="46"/>
        <end position="65"/>
    </location>
</feature>
<name>F0T6M2_METLA</name>
<feature type="transmembrane region" description="Helical" evidence="1">
    <location>
        <begin position="160"/>
        <end position="193"/>
    </location>
</feature>
<gene>
    <name evidence="2" type="ordered locus">Metbo_0002</name>
</gene>
<dbReference type="AlphaFoldDB" id="F0T6M2"/>
<feature type="transmembrane region" description="Helical" evidence="1">
    <location>
        <begin position="254"/>
        <end position="281"/>
    </location>
</feature>
<dbReference type="HOGENOM" id="CLU_080337_0_0_2"/>
<organism evidence="2 3">
    <name type="scientific">Methanobacterium lacus (strain AL-21)</name>
    <dbReference type="NCBI Taxonomy" id="877455"/>
    <lineage>
        <taxon>Archaea</taxon>
        <taxon>Methanobacteriati</taxon>
        <taxon>Methanobacteriota</taxon>
        <taxon>Methanomada group</taxon>
        <taxon>Methanobacteria</taxon>
        <taxon>Methanobacteriales</taxon>
        <taxon>Methanobacteriaceae</taxon>
        <taxon>Methanobacterium</taxon>
    </lineage>
</organism>
<keyword evidence="3" id="KW-1185">Reference proteome</keyword>
<sequence>MIEIKDIKSVKIVPFTLMNSSITAVIGLIYGIVFAIIFGVSVGSSLPGITAGMIATIVIGSILAFPTMMFLVSVLESFLVALLYNQLVPRLGAIQLGFEDLKQIQTVPVVPFALMSASIGGILTFLMMLIIGPLFAFGIQSAALAGAAGVPGLSSIGSFGLLWMIILIVGIPIVAFVGIFIATAIAVIIYNLLAPKIGGVELNFSTASGKFFEIESIPVVKFALIITLVLTVIQLILGIIDLIVSIAIGSSAVGALIGLVIQVVTTLVVSFILYAVMAYAYNYLRPKIGGIKLEIE</sequence>
<dbReference type="RefSeq" id="WP_013643606.1">
    <property type="nucleotide sequence ID" value="NC_015216.1"/>
</dbReference>
<keyword evidence="1" id="KW-0472">Membrane</keyword>
<evidence type="ECO:0000313" key="2">
    <source>
        <dbReference type="EMBL" id="ADZ08255.1"/>
    </source>
</evidence>
<dbReference type="EMBL" id="CP002551">
    <property type="protein sequence ID" value="ADZ08255.1"/>
    <property type="molecule type" value="Genomic_DNA"/>
</dbReference>
<dbReference type="KEGG" id="mel:Metbo_0002"/>
<reference evidence="2 3" key="2">
    <citation type="journal article" date="2014" name="Int. J. Syst. Evol. Microbiol.">
        <title>Methanobacterium paludis sp. nov. and a novel strain of Methanobacterium lacus isolated from northern peatlands.</title>
        <authorList>
            <person name="Cadillo-Quiroz H."/>
            <person name="Brauer S.L."/>
            <person name="Goodson N."/>
            <person name="Yavitt J.B."/>
            <person name="Zinder S.H."/>
        </authorList>
    </citation>
    <scope>NUCLEOTIDE SEQUENCE [LARGE SCALE GENOMIC DNA]</scope>
    <source>
        <strain evidence="2 3">AL-21</strain>
    </source>
</reference>
<dbReference type="OrthoDB" id="71512at2157"/>
<evidence type="ECO:0000313" key="3">
    <source>
        <dbReference type="Proteomes" id="UP000007490"/>
    </source>
</evidence>
<dbReference type="Proteomes" id="UP000007490">
    <property type="component" value="Chromosome"/>
</dbReference>
<reference evidence="3" key="1">
    <citation type="submission" date="2011-02" db="EMBL/GenBank/DDBJ databases">
        <title>Complete sequence of Methanobacterium sp. AL-21.</title>
        <authorList>
            <consortium name="US DOE Joint Genome Institute"/>
            <person name="Lucas S."/>
            <person name="Copeland A."/>
            <person name="Lapidus A."/>
            <person name="Cheng J.-F."/>
            <person name="Goodwin L."/>
            <person name="Pitluck S."/>
            <person name="Chertkov O."/>
            <person name="Detter J.C."/>
            <person name="Han C."/>
            <person name="Tapia R."/>
            <person name="Land M."/>
            <person name="Hauser L."/>
            <person name="Kyrpides N."/>
            <person name="Ivanova N."/>
            <person name="Mikhailova N."/>
            <person name="Pagani I."/>
            <person name="Cadillo-Quiroz H."/>
            <person name="Imachi H."/>
            <person name="Zinder S."/>
            <person name="Liu W."/>
            <person name="Woyke T."/>
        </authorList>
    </citation>
    <scope>NUCLEOTIDE SEQUENCE [LARGE SCALE GENOMIC DNA]</scope>
    <source>
        <strain evidence="3">AL-21</strain>
    </source>
</reference>
<keyword evidence="1" id="KW-1133">Transmembrane helix</keyword>
<evidence type="ECO:0000256" key="1">
    <source>
        <dbReference type="SAM" id="Phobius"/>
    </source>
</evidence>
<feature type="transmembrane region" description="Helical" evidence="1">
    <location>
        <begin position="12"/>
        <end position="40"/>
    </location>
</feature>
<feature type="transmembrane region" description="Helical" evidence="1">
    <location>
        <begin position="222"/>
        <end position="248"/>
    </location>
</feature>
<dbReference type="STRING" id="877455.Metbo_0002"/>